<sequence length="460" mass="52457">MKYIIISLLCLSLWACEDFVEIDPPNTIVTSEVVFDSDETALSAVKGIYNQLYPRAFSSGGENSVTVLAGLSAHTLTNLRVTNLDYIEFKDHALMPDNIRNTALWSSAYNIIYMCNSALEGIRNSSAINEELAQHLEGEVRFIRAFSFFYLVNLYGEVPLTLTTNYQLNASLENSSTEAVYEQILLDLELALAQLPMSYRENDRIYANYYTASALMARVYVYLENWQEADFYSTQLINNSDSYALEEDLDDVFLANSDEAIWQITPRGSGSSMTYTNEGGTFLFHPVLSSLTRVSLSNEFVSNLDTNDLRYQHWVGYHSGTENYYAHKYKDRSSIDNLTEYSMVLRLAEQYLIRAEARARQNDLQGAIADLNMIKNRAGIDLLSTSDPAITQQTLLEEILEERKVELFTEWGHRWLDLKRTGNIDDFFEGDSNWEANDMLYPIPENDLITNPNLLQNPGY</sequence>
<evidence type="ECO:0000259" key="7">
    <source>
        <dbReference type="Pfam" id="PF14322"/>
    </source>
</evidence>
<evidence type="ECO:0000256" key="5">
    <source>
        <dbReference type="ARBA" id="ARBA00023237"/>
    </source>
</evidence>
<dbReference type="Proteomes" id="UP000615593">
    <property type="component" value="Unassembled WGS sequence"/>
</dbReference>
<evidence type="ECO:0000256" key="2">
    <source>
        <dbReference type="ARBA" id="ARBA00006275"/>
    </source>
</evidence>
<evidence type="ECO:0000256" key="3">
    <source>
        <dbReference type="ARBA" id="ARBA00022729"/>
    </source>
</evidence>
<dbReference type="Pfam" id="PF14322">
    <property type="entry name" value="SusD-like_3"/>
    <property type="match status" value="1"/>
</dbReference>
<dbReference type="RefSeq" id="WP_036243106.1">
    <property type="nucleotide sequence ID" value="NZ_BMWY01000002.1"/>
</dbReference>
<dbReference type="InterPro" id="IPR012944">
    <property type="entry name" value="SusD_RagB_dom"/>
</dbReference>
<evidence type="ECO:0000256" key="1">
    <source>
        <dbReference type="ARBA" id="ARBA00004442"/>
    </source>
</evidence>
<feature type="domain" description="SusD-like N-terminal" evidence="7">
    <location>
        <begin position="71"/>
        <end position="220"/>
    </location>
</feature>
<dbReference type="GeneID" id="94368462"/>
<accession>A0ABQ3BMS9</accession>
<dbReference type="CDD" id="cd08977">
    <property type="entry name" value="SusD"/>
    <property type="match status" value="1"/>
</dbReference>
<comment type="subcellular location">
    <subcellularLocation>
        <location evidence="1">Cell outer membrane</location>
    </subcellularLocation>
</comment>
<comment type="caution">
    <text evidence="8">The sequence shown here is derived from an EMBL/GenBank/DDBJ whole genome shotgun (WGS) entry which is preliminary data.</text>
</comment>
<reference evidence="9" key="1">
    <citation type="journal article" date="2019" name="Int. J. Syst. Evol. Microbiol.">
        <title>The Global Catalogue of Microorganisms (GCM) 10K type strain sequencing project: providing services to taxonomists for standard genome sequencing and annotation.</title>
        <authorList>
            <consortium name="The Broad Institute Genomics Platform"/>
            <consortium name="The Broad Institute Genome Sequencing Center for Infectious Disease"/>
            <person name="Wu L."/>
            <person name="Ma J."/>
        </authorList>
    </citation>
    <scope>NUCLEOTIDE SEQUENCE [LARGE SCALE GENOMIC DNA]</scope>
    <source>
        <strain evidence="9">KCTC 12708</strain>
    </source>
</reference>
<evidence type="ECO:0000313" key="8">
    <source>
        <dbReference type="EMBL" id="GGZ49051.1"/>
    </source>
</evidence>
<protein>
    <submittedName>
        <fullName evidence="8">Membrane protein</fullName>
    </submittedName>
</protein>
<feature type="domain" description="RagB/SusD" evidence="6">
    <location>
        <begin position="326"/>
        <end position="460"/>
    </location>
</feature>
<name>A0ABQ3BMS9_9FLAO</name>
<keyword evidence="5" id="KW-0998">Cell outer membrane</keyword>
<keyword evidence="4" id="KW-0472">Membrane</keyword>
<evidence type="ECO:0000259" key="6">
    <source>
        <dbReference type="Pfam" id="PF07980"/>
    </source>
</evidence>
<dbReference type="InterPro" id="IPR033985">
    <property type="entry name" value="SusD-like_N"/>
</dbReference>
<dbReference type="SUPFAM" id="SSF48452">
    <property type="entry name" value="TPR-like"/>
    <property type="match status" value="1"/>
</dbReference>
<comment type="similarity">
    <text evidence="2">Belongs to the SusD family.</text>
</comment>
<proteinExistence type="inferred from homology"/>
<evidence type="ECO:0000313" key="9">
    <source>
        <dbReference type="Proteomes" id="UP000615593"/>
    </source>
</evidence>
<keyword evidence="9" id="KW-1185">Reference proteome</keyword>
<evidence type="ECO:0000256" key="4">
    <source>
        <dbReference type="ARBA" id="ARBA00023136"/>
    </source>
</evidence>
<dbReference type="EMBL" id="BMWY01000002">
    <property type="protein sequence ID" value="GGZ49051.1"/>
    <property type="molecule type" value="Genomic_DNA"/>
</dbReference>
<dbReference type="Pfam" id="PF07980">
    <property type="entry name" value="SusD_RagB"/>
    <property type="match status" value="1"/>
</dbReference>
<dbReference type="InterPro" id="IPR011990">
    <property type="entry name" value="TPR-like_helical_dom_sf"/>
</dbReference>
<gene>
    <name evidence="8" type="ORF">GCM10008088_07990</name>
</gene>
<keyword evidence="3" id="KW-0732">Signal</keyword>
<organism evidence="8 9">
    <name type="scientific">Mesonia mobilis</name>
    <dbReference type="NCBI Taxonomy" id="369791"/>
    <lineage>
        <taxon>Bacteria</taxon>
        <taxon>Pseudomonadati</taxon>
        <taxon>Bacteroidota</taxon>
        <taxon>Flavobacteriia</taxon>
        <taxon>Flavobacteriales</taxon>
        <taxon>Flavobacteriaceae</taxon>
        <taxon>Mesonia</taxon>
    </lineage>
</organism>
<dbReference type="Gene3D" id="1.25.40.390">
    <property type="match status" value="1"/>
</dbReference>